<evidence type="ECO:0000313" key="3">
    <source>
        <dbReference type="Proteomes" id="UP000178186"/>
    </source>
</evidence>
<dbReference type="EMBL" id="MHNY01000007">
    <property type="protein sequence ID" value="OGZ56645.1"/>
    <property type="molecule type" value="Genomic_DNA"/>
</dbReference>
<keyword evidence="1" id="KW-0812">Transmembrane</keyword>
<name>A0A1G2H2F0_9BACT</name>
<evidence type="ECO:0000256" key="1">
    <source>
        <dbReference type="SAM" id="Phobius"/>
    </source>
</evidence>
<evidence type="ECO:0000313" key="2">
    <source>
        <dbReference type="EMBL" id="OGZ56645.1"/>
    </source>
</evidence>
<accession>A0A1G2H2F0</accession>
<dbReference type="AlphaFoldDB" id="A0A1G2H2F0"/>
<dbReference type="STRING" id="1802128.A3H64_01835"/>
<sequence length="438" mass="49214">MPEPLDQKTINDELRQWHYWWLVVFSLLLIITFVYYLPLRFLHQASQDTEHHADTHVLPVYQETYDIQQGLSVDLSITPDLARTGEEVTLNFFVNQKPGGIPVSINNLDIVHARTMHVLVVRSDMNEFAHIHPMVVSATPGVMSVTHIFSKPGRYKVWTDVTMEGVNYIFGQREFVVEGKGEIEQKQVSFEKSAGVEGYRVVMRTSGQVEAGSDVGVAFNVYDSAGQKIKVENYLEAPMHLAIIKDDWRQLIHAHPVESMMNDLEGMEHMMDENMGDHEHGFLQLIHQVYADEGHADTASSMTALEGDIAFSVMFPEAGLYKLYAQFRPQGIDLSADEAFTATFWLEVTPEISIPPAPVSPSVMPVVSETIPVPPQNTPTPQSGHYHPPGTTPHVDAPVQTTTFTSIGIDSWWVLLIMSLILIVLLSKYVKKYIGEET</sequence>
<gene>
    <name evidence="2" type="ORF">A3H64_01835</name>
</gene>
<feature type="transmembrane region" description="Helical" evidence="1">
    <location>
        <begin position="20"/>
        <end position="37"/>
    </location>
</feature>
<comment type="caution">
    <text evidence="2">The sequence shown here is derived from an EMBL/GenBank/DDBJ whole genome shotgun (WGS) entry which is preliminary data.</text>
</comment>
<feature type="transmembrane region" description="Helical" evidence="1">
    <location>
        <begin position="412"/>
        <end position="430"/>
    </location>
</feature>
<keyword evidence="1" id="KW-1133">Transmembrane helix</keyword>
<protein>
    <recommendedName>
        <fullName evidence="4">YtkA-like domain-containing protein</fullName>
    </recommendedName>
</protein>
<evidence type="ECO:0008006" key="4">
    <source>
        <dbReference type="Google" id="ProtNLM"/>
    </source>
</evidence>
<organism evidence="2 3">
    <name type="scientific">Candidatus Ryanbacteria bacterium RIFCSPLOWO2_02_FULL_45_11c</name>
    <dbReference type="NCBI Taxonomy" id="1802128"/>
    <lineage>
        <taxon>Bacteria</taxon>
        <taxon>Candidatus Ryaniibacteriota</taxon>
    </lineage>
</organism>
<keyword evidence="1" id="KW-0472">Membrane</keyword>
<reference evidence="2 3" key="1">
    <citation type="journal article" date="2016" name="Nat. Commun.">
        <title>Thousands of microbial genomes shed light on interconnected biogeochemical processes in an aquifer system.</title>
        <authorList>
            <person name="Anantharaman K."/>
            <person name="Brown C.T."/>
            <person name="Hug L.A."/>
            <person name="Sharon I."/>
            <person name="Castelle C.J."/>
            <person name="Probst A.J."/>
            <person name="Thomas B.C."/>
            <person name="Singh A."/>
            <person name="Wilkins M.J."/>
            <person name="Karaoz U."/>
            <person name="Brodie E.L."/>
            <person name="Williams K.H."/>
            <person name="Hubbard S.S."/>
            <person name="Banfield J.F."/>
        </authorList>
    </citation>
    <scope>NUCLEOTIDE SEQUENCE [LARGE SCALE GENOMIC DNA]</scope>
</reference>
<proteinExistence type="predicted"/>
<dbReference type="Proteomes" id="UP000178186">
    <property type="component" value="Unassembled WGS sequence"/>
</dbReference>